<proteinExistence type="predicted"/>
<name>A0A6C0LTM6_9ZZZZ</name>
<accession>A0A6C0LTM6</accession>
<dbReference type="InterPro" id="IPR043918">
    <property type="entry name" value="DUF5760"/>
</dbReference>
<dbReference type="Pfam" id="PF19064">
    <property type="entry name" value="DUF5760"/>
    <property type="match status" value="1"/>
</dbReference>
<protein>
    <submittedName>
        <fullName evidence="1">Uncharacterized protein</fullName>
    </submittedName>
</protein>
<reference evidence="1" key="1">
    <citation type="journal article" date="2020" name="Nature">
        <title>Giant virus diversity and host interactions through global metagenomics.</title>
        <authorList>
            <person name="Schulz F."/>
            <person name="Roux S."/>
            <person name="Paez-Espino D."/>
            <person name="Jungbluth S."/>
            <person name="Walsh D.A."/>
            <person name="Denef V.J."/>
            <person name="McMahon K.D."/>
            <person name="Konstantinidis K.T."/>
            <person name="Eloe-Fadrosh E.A."/>
            <person name="Kyrpides N.C."/>
            <person name="Woyke T."/>
        </authorList>
    </citation>
    <scope>NUCLEOTIDE SEQUENCE</scope>
    <source>
        <strain evidence="1">GVMAG-S-1016713-123</strain>
    </source>
</reference>
<dbReference type="EMBL" id="MN740567">
    <property type="protein sequence ID" value="QHU34206.1"/>
    <property type="molecule type" value="Genomic_DNA"/>
</dbReference>
<sequence>METKTELVKVVKEWVVMDNSIREHQQIVKDMKLKQKNVSQKLMETMKTNQIECFDINNGSLVYKKSKTKKALNKETLFSILNIYFKGDTNNVEELGKYILDNRQEVIKETIHRKIDK</sequence>
<evidence type="ECO:0000313" key="1">
    <source>
        <dbReference type="EMBL" id="QHU34206.1"/>
    </source>
</evidence>
<organism evidence="1">
    <name type="scientific">viral metagenome</name>
    <dbReference type="NCBI Taxonomy" id="1070528"/>
    <lineage>
        <taxon>unclassified sequences</taxon>
        <taxon>metagenomes</taxon>
        <taxon>organismal metagenomes</taxon>
    </lineage>
</organism>
<dbReference type="AlphaFoldDB" id="A0A6C0LTM6"/>